<gene>
    <name evidence="4" type="ORF">KK083_10965</name>
</gene>
<dbReference type="GO" id="GO:0016757">
    <property type="term" value="F:glycosyltransferase activity"/>
    <property type="evidence" value="ECO:0007669"/>
    <property type="project" value="InterPro"/>
</dbReference>
<keyword evidence="1" id="KW-0808">Transferase</keyword>
<feature type="domain" description="Glycosyltransferase subfamily 4-like N-terminal" evidence="3">
    <location>
        <begin position="17"/>
        <end position="176"/>
    </location>
</feature>
<dbReference type="GO" id="GO:0009103">
    <property type="term" value="P:lipopolysaccharide biosynthetic process"/>
    <property type="evidence" value="ECO:0007669"/>
    <property type="project" value="TreeGrafter"/>
</dbReference>
<protein>
    <submittedName>
        <fullName evidence="4">Glycosyltransferase family 4 protein</fullName>
    </submittedName>
</protein>
<dbReference type="RefSeq" id="WP_254163269.1">
    <property type="nucleotide sequence ID" value="NZ_JAHESF010000009.1"/>
</dbReference>
<dbReference type="PANTHER" id="PTHR46401:SF2">
    <property type="entry name" value="GLYCOSYLTRANSFERASE WBBK-RELATED"/>
    <property type="match status" value="1"/>
</dbReference>
<organism evidence="4 5">
    <name type="scientific">Chryseosolibacter histidini</name>
    <dbReference type="NCBI Taxonomy" id="2782349"/>
    <lineage>
        <taxon>Bacteria</taxon>
        <taxon>Pseudomonadati</taxon>
        <taxon>Bacteroidota</taxon>
        <taxon>Cytophagia</taxon>
        <taxon>Cytophagales</taxon>
        <taxon>Chryseotaleaceae</taxon>
        <taxon>Chryseosolibacter</taxon>
    </lineage>
</organism>
<comment type="caution">
    <text evidence="4">The sequence shown here is derived from an EMBL/GenBank/DDBJ whole genome shotgun (WGS) entry which is preliminary data.</text>
</comment>
<dbReference type="PANTHER" id="PTHR46401">
    <property type="entry name" value="GLYCOSYLTRANSFERASE WBBK-RELATED"/>
    <property type="match status" value="1"/>
</dbReference>
<proteinExistence type="predicted"/>
<dbReference type="Pfam" id="PF00534">
    <property type="entry name" value="Glycos_transf_1"/>
    <property type="match status" value="1"/>
</dbReference>
<accession>A0AAP2DKX0</accession>
<dbReference type="Pfam" id="PF13439">
    <property type="entry name" value="Glyco_transf_4"/>
    <property type="match status" value="1"/>
</dbReference>
<dbReference type="Proteomes" id="UP001319200">
    <property type="component" value="Unassembled WGS sequence"/>
</dbReference>
<dbReference type="InterPro" id="IPR028098">
    <property type="entry name" value="Glyco_trans_4-like_N"/>
</dbReference>
<dbReference type="InterPro" id="IPR001296">
    <property type="entry name" value="Glyco_trans_1"/>
</dbReference>
<dbReference type="EMBL" id="JAHESF010000009">
    <property type="protein sequence ID" value="MBT1697399.1"/>
    <property type="molecule type" value="Genomic_DNA"/>
</dbReference>
<evidence type="ECO:0000256" key="1">
    <source>
        <dbReference type="ARBA" id="ARBA00022679"/>
    </source>
</evidence>
<evidence type="ECO:0000313" key="4">
    <source>
        <dbReference type="EMBL" id="MBT1697399.1"/>
    </source>
</evidence>
<dbReference type="AlphaFoldDB" id="A0AAP2DKX0"/>
<name>A0AAP2DKX0_9BACT</name>
<keyword evidence="5" id="KW-1185">Reference proteome</keyword>
<dbReference type="Gene3D" id="3.40.50.2000">
    <property type="entry name" value="Glycogen Phosphorylase B"/>
    <property type="match status" value="2"/>
</dbReference>
<dbReference type="CDD" id="cd03809">
    <property type="entry name" value="GT4_MtfB-like"/>
    <property type="match status" value="1"/>
</dbReference>
<reference evidence="4 5" key="1">
    <citation type="submission" date="2021-05" db="EMBL/GenBank/DDBJ databases">
        <title>A Polyphasic approach of four new species of the genus Ohtaekwangia: Ohtaekwangia histidinii sp. nov., Ohtaekwangia cretensis sp. nov., Ohtaekwangia indiensis sp. nov., Ohtaekwangia reichenbachii sp. nov. from diverse environment.</title>
        <authorList>
            <person name="Octaviana S."/>
        </authorList>
    </citation>
    <scope>NUCLEOTIDE SEQUENCE [LARGE SCALE GENOMIC DNA]</scope>
    <source>
        <strain evidence="4 5">PWU4</strain>
    </source>
</reference>
<feature type="domain" description="Glycosyl transferase family 1" evidence="2">
    <location>
        <begin position="197"/>
        <end position="348"/>
    </location>
</feature>
<evidence type="ECO:0000259" key="3">
    <source>
        <dbReference type="Pfam" id="PF13439"/>
    </source>
</evidence>
<dbReference type="SUPFAM" id="SSF53756">
    <property type="entry name" value="UDP-Glycosyltransferase/glycogen phosphorylase"/>
    <property type="match status" value="1"/>
</dbReference>
<sequence length="405" mass="45982">MKIGIEVQRLFRKKKYGIETSSLALLKKLQSLHHDTEFVVFVKDDVDRDCFSESANFKIKKVAGKFFVDFEQFFLPLAARREKVDLLHCTGNTTPYFSPVPVVQTLHDIIFMDPIPNKDSLYQRLGNQYRRKVVPLVSPHSRAIITVSHYEKQRIVSRLGIDEKKIEVVYNGINEDHFYPSTDDKILAQVRHRYGLPENFILFLGNPSRRKNPMGVIEAYVMYASKVANPLPLVTPGLTQKFIAHVLKNLNAEYDPKRFITPGYIRDEDLPFIYGLSKLFLFPSLSEGFGMPVIEAMACGTPVITSKISCMPEIAGDAALLVDPLSAPSIADGLLRMLGNADYRERKIRDGLANAKRFSWDTAAERVLSIYESVLYPSKSARPATSSPLVKKIPEPNFYFFNKPR</sequence>
<evidence type="ECO:0000313" key="5">
    <source>
        <dbReference type="Proteomes" id="UP001319200"/>
    </source>
</evidence>
<evidence type="ECO:0000259" key="2">
    <source>
        <dbReference type="Pfam" id="PF00534"/>
    </source>
</evidence>